<dbReference type="InterPro" id="IPR036259">
    <property type="entry name" value="MFS_trans_sf"/>
</dbReference>
<keyword evidence="1" id="KW-0812">Transmembrane</keyword>
<keyword evidence="1" id="KW-1133">Transmembrane helix</keyword>
<organism evidence="3">
    <name type="scientific">marine metagenome</name>
    <dbReference type="NCBI Taxonomy" id="408172"/>
    <lineage>
        <taxon>unclassified sequences</taxon>
        <taxon>metagenomes</taxon>
        <taxon>ecological metagenomes</taxon>
    </lineage>
</organism>
<accession>A0A382B265</accession>
<dbReference type="EMBL" id="UINC01027871">
    <property type="protein sequence ID" value="SVB07865.1"/>
    <property type="molecule type" value="Genomic_DNA"/>
</dbReference>
<dbReference type="PROSITE" id="PS50850">
    <property type="entry name" value="MFS"/>
    <property type="match status" value="1"/>
</dbReference>
<reference evidence="3" key="1">
    <citation type="submission" date="2018-05" db="EMBL/GenBank/DDBJ databases">
        <authorList>
            <person name="Lanie J.A."/>
            <person name="Ng W.-L."/>
            <person name="Kazmierczak K.M."/>
            <person name="Andrzejewski T.M."/>
            <person name="Davidsen T.M."/>
            <person name="Wayne K.J."/>
            <person name="Tettelin H."/>
            <person name="Glass J.I."/>
            <person name="Rusch D."/>
            <person name="Podicherti R."/>
            <person name="Tsui H.-C.T."/>
            <person name="Winkler M.E."/>
        </authorList>
    </citation>
    <scope>NUCLEOTIDE SEQUENCE</scope>
</reference>
<gene>
    <name evidence="3" type="ORF">METZ01_LOCUS160719</name>
</gene>
<name>A0A382B265_9ZZZZ</name>
<protein>
    <recommendedName>
        <fullName evidence="2">Major facilitator superfamily (MFS) profile domain-containing protein</fullName>
    </recommendedName>
</protein>
<feature type="transmembrane region" description="Helical" evidence="1">
    <location>
        <begin position="78"/>
        <end position="98"/>
    </location>
</feature>
<feature type="non-terminal residue" evidence="3">
    <location>
        <position position="1"/>
    </location>
</feature>
<evidence type="ECO:0000313" key="3">
    <source>
        <dbReference type="EMBL" id="SVB07865.1"/>
    </source>
</evidence>
<dbReference type="InterPro" id="IPR020846">
    <property type="entry name" value="MFS_dom"/>
</dbReference>
<keyword evidence="1" id="KW-0472">Membrane</keyword>
<dbReference type="Gene3D" id="1.20.1250.20">
    <property type="entry name" value="MFS general substrate transporter like domains"/>
    <property type="match status" value="1"/>
</dbReference>
<evidence type="ECO:0000259" key="2">
    <source>
        <dbReference type="PROSITE" id="PS50850"/>
    </source>
</evidence>
<sequence>WHIGILIMAYMQWFYVSLPVLFFVGISQSFAMVTMSMMLLKYTSAEMRGRVLGLRQLAVYGLPVGVLISGFIAENSDVSLALIFNGLLGLFILVLAIAKWPEMWQRR</sequence>
<evidence type="ECO:0000256" key="1">
    <source>
        <dbReference type="SAM" id="Phobius"/>
    </source>
</evidence>
<proteinExistence type="predicted"/>
<dbReference type="GO" id="GO:0022857">
    <property type="term" value="F:transmembrane transporter activity"/>
    <property type="evidence" value="ECO:0007669"/>
    <property type="project" value="InterPro"/>
</dbReference>
<dbReference type="SUPFAM" id="SSF103473">
    <property type="entry name" value="MFS general substrate transporter"/>
    <property type="match status" value="1"/>
</dbReference>
<dbReference type="AlphaFoldDB" id="A0A382B265"/>
<feature type="domain" description="Major facilitator superfamily (MFS) profile" evidence="2">
    <location>
        <begin position="1"/>
        <end position="107"/>
    </location>
</feature>
<feature type="transmembrane region" description="Helical" evidence="1">
    <location>
        <begin position="52"/>
        <end position="72"/>
    </location>
</feature>